<reference evidence="2 3" key="1">
    <citation type="journal article" date="2019" name="Int. J. Syst. Evol. Microbiol.">
        <title>The Global Catalogue of Microorganisms (GCM) 10K type strain sequencing project: providing services to taxonomists for standard genome sequencing and annotation.</title>
        <authorList>
            <consortium name="The Broad Institute Genomics Platform"/>
            <consortium name="The Broad Institute Genome Sequencing Center for Infectious Disease"/>
            <person name="Wu L."/>
            <person name="Ma J."/>
        </authorList>
    </citation>
    <scope>NUCLEOTIDE SEQUENCE [LARGE SCALE GENOMIC DNA]</scope>
    <source>
        <strain evidence="2 3">CGMCC 1.16026</strain>
    </source>
</reference>
<evidence type="ECO:0000313" key="3">
    <source>
        <dbReference type="Proteomes" id="UP001596145"/>
    </source>
</evidence>
<accession>A0ABD5QM45</accession>
<sequence length="195" mass="20936">MTHRRDLLAVLALTGVVGGAELYFRDRSEEVDDQETGDGSSDDYDGTQETDDSFSAYSGLISSLSEHYDRIDRIDPRPSFEYQPLEEATPEDDTIDAVDAAPTPDVDADRLVVTPAESATAAETYLREVFGSQTDRQYTTVVEDRDVTFVGGETGGVTYLLWSGRVDGNAVVLVGRGGDRDAAEAGVEAAISAVA</sequence>
<keyword evidence="3" id="KW-1185">Reference proteome</keyword>
<gene>
    <name evidence="2" type="ORF">ACFPJA_00465</name>
</gene>
<dbReference type="EMBL" id="JBHSKV010000001">
    <property type="protein sequence ID" value="MFC5133202.1"/>
    <property type="molecule type" value="Genomic_DNA"/>
</dbReference>
<evidence type="ECO:0000256" key="1">
    <source>
        <dbReference type="SAM" id="MobiDB-lite"/>
    </source>
</evidence>
<protein>
    <submittedName>
        <fullName evidence="2">Uncharacterized protein</fullName>
    </submittedName>
</protein>
<feature type="compositionally biased region" description="Acidic residues" evidence="1">
    <location>
        <begin position="29"/>
        <end position="52"/>
    </location>
</feature>
<feature type="region of interest" description="Disordered" evidence="1">
    <location>
        <begin position="27"/>
        <end position="52"/>
    </location>
</feature>
<evidence type="ECO:0000313" key="2">
    <source>
        <dbReference type="EMBL" id="MFC5133202.1"/>
    </source>
</evidence>
<dbReference type="RefSeq" id="WP_136516474.1">
    <property type="nucleotide sequence ID" value="NZ_JBHSKV010000001.1"/>
</dbReference>
<comment type="caution">
    <text evidence="2">The sequence shown here is derived from an EMBL/GenBank/DDBJ whole genome shotgun (WGS) entry which is preliminary data.</text>
</comment>
<name>A0ABD5QM45_9EURY</name>
<organism evidence="2 3">
    <name type="scientific">Halorubrum glutamatedens</name>
    <dbReference type="NCBI Taxonomy" id="2707018"/>
    <lineage>
        <taxon>Archaea</taxon>
        <taxon>Methanobacteriati</taxon>
        <taxon>Methanobacteriota</taxon>
        <taxon>Stenosarchaea group</taxon>
        <taxon>Halobacteria</taxon>
        <taxon>Halobacteriales</taxon>
        <taxon>Haloferacaceae</taxon>
        <taxon>Halorubrum</taxon>
    </lineage>
</organism>
<dbReference type="Proteomes" id="UP001596145">
    <property type="component" value="Unassembled WGS sequence"/>
</dbReference>
<proteinExistence type="predicted"/>
<dbReference type="AlphaFoldDB" id="A0ABD5QM45"/>